<dbReference type="Proteomes" id="UP000314011">
    <property type="component" value="Unassembled WGS sequence"/>
</dbReference>
<dbReference type="Gene3D" id="2.60.120.10">
    <property type="entry name" value="Jelly Rolls"/>
    <property type="match status" value="1"/>
</dbReference>
<dbReference type="InterPro" id="IPR014710">
    <property type="entry name" value="RmlC-like_jellyroll"/>
</dbReference>
<evidence type="ECO:0000256" key="1">
    <source>
        <dbReference type="ARBA" id="ARBA00022723"/>
    </source>
</evidence>
<proteinExistence type="predicted"/>
<evidence type="ECO:0000313" key="3">
    <source>
        <dbReference type="EMBL" id="TNY33534.1"/>
    </source>
</evidence>
<dbReference type="OrthoDB" id="5290459at2"/>
<organism evidence="3 4">
    <name type="scientific">Pelagovum pacificum</name>
    <dbReference type="NCBI Taxonomy" id="2588711"/>
    <lineage>
        <taxon>Bacteria</taxon>
        <taxon>Pseudomonadati</taxon>
        <taxon>Pseudomonadota</taxon>
        <taxon>Alphaproteobacteria</taxon>
        <taxon>Rhodobacterales</taxon>
        <taxon>Paracoccaceae</taxon>
        <taxon>Pelagovum</taxon>
    </lineage>
</organism>
<dbReference type="PANTHER" id="PTHR35848:SF9">
    <property type="entry name" value="SLL1358 PROTEIN"/>
    <property type="match status" value="1"/>
</dbReference>
<comment type="caution">
    <text evidence="3">The sequence shown here is derived from an EMBL/GenBank/DDBJ whole genome shotgun (WGS) entry which is preliminary data.</text>
</comment>
<feature type="domain" description="Cupin type-2" evidence="2">
    <location>
        <begin position="48"/>
        <end position="114"/>
    </location>
</feature>
<dbReference type="InterPro" id="IPR011051">
    <property type="entry name" value="RmlC_Cupin_sf"/>
</dbReference>
<dbReference type="SUPFAM" id="SSF51182">
    <property type="entry name" value="RmlC-like cupins"/>
    <property type="match status" value="1"/>
</dbReference>
<gene>
    <name evidence="3" type="ORF">FHY64_09740</name>
</gene>
<sequence>MILKAGSVEAEHLPSNYPDAVDPGGLCHTIPLSYAGKLEQFGACVEWLDPGEHGALAHWHESEDEFLYLLDGELTVFEDDVPHVLRAGEAACWPAGVPVSHEMRNMGSRRATYLITGTRRRDEFVHYPGVDLVLNRRDGAGFTHVDGTPYPPKTGAGT</sequence>
<keyword evidence="1" id="KW-0479">Metal-binding</keyword>
<evidence type="ECO:0000259" key="2">
    <source>
        <dbReference type="Pfam" id="PF07883"/>
    </source>
</evidence>
<dbReference type="PANTHER" id="PTHR35848">
    <property type="entry name" value="OXALATE-BINDING PROTEIN"/>
    <property type="match status" value="1"/>
</dbReference>
<evidence type="ECO:0000313" key="4">
    <source>
        <dbReference type="Proteomes" id="UP000314011"/>
    </source>
</evidence>
<reference evidence="3 4" key="1">
    <citation type="submission" date="2019-06" db="EMBL/GenBank/DDBJ databases">
        <title>Genome of new Rhodobacteraceae sp. SM1903.</title>
        <authorList>
            <person name="Ren X."/>
        </authorList>
    </citation>
    <scope>NUCLEOTIDE SEQUENCE [LARGE SCALE GENOMIC DNA]</scope>
    <source>
        <strain evidence="3 4">SM1903</strain>
    </source>
</reference>
<keyword evidence="4" id="KW-1185">Reference proteome</keyword>
<dbReference type="InterPro" id="IPR013096">
    <property type="entry name" value="Cupin_2"/>
</dbReference>
<dbReference type="InterPro" id="IPR051610">
    <property type="entry name" value="GPI/OXD"/>
</dbReference>
<dbReference type="GO" id="GO:0046872">
    <property type="term" value="F:metal ion binding"/>
    <property type="evidence" value="ECO:0007669"/>
    <property type="project" value="UniProtKB-KW"/>
</dbReference>
<name>A0A5C5GH11_9RHOB</name>
<dbReference type="RefSeq" id="WP_140194221.1">
    <property type="nucleotide sequence ID" value="NZ_CP065915.1"/>
</dbReference>
<accession>A0A5C5GH11</accession>
<dbReference type="AlphaFoldDB" id="A0A5C5GH11"/>
<dbReference type="Pfam" id="PF07883">
    <property type="entry name" value="Cupin_2"/>
    <property type="match status" value="1"/>
</dbReference>
<dbReference type="EMBL" id="VFFF01000001">
    <property type="protein sequence ID" value="TNY33534.1"/>
    <property type="molecule type" value="Genomic_DNA"/>
</dbReference>
<protein>
    <submittedName>
        <fullName evidence="3">Cupin domain-containing protein</fullName>
    </submittedName>
</protein>